<proteinExistence type="inferred from homology"/>
<evidence type="ECO:0000313" key="8">
    <source>
        <dbReference type="EMBL" id="MCM2401422.1"/>
    </source>
</evidence>
<dbReference type="InterPro" id="IPR011010">
    <property type="entry name" value="DNA_brk_join_enz"/>
</dbReference>
<evidence type="ECO:0000259" key="7">
    <source>
        <dbReference type="PROSITE" id="PS51900"/>
    </source>
</evidence>
<dbReference type="PROSITE" id="PS51900">
    <property type="entry name" value="CB"/>
    <property type="match status" value="1"/>
</dbReference>
<sequence>MKKYHPKNERIKRRYFDYLKEAKRMDVSSVDLVAASIAAFEQYSNYQDFAKFHIEKAKSFKAHLAKQRNATTGNPLSKATIHSRLMALKAFFFWLAGQPGYRSKFSYADADFFNPSANDSRIATARRDKKVPTVEQVRHVIFTMPDGSDVEKRDRAIVAFTLLTGARDNAVASFRLKHVDLAARSVFQDARDVRTKSRKTFTTFFFPVGEDVEAVLAEWIDHLKSKLWFGPDDPLFPRTEVALTNADLFGAVGLSRDHWKNASAIRRIFRTAFEAAGLPYANPHSLRNTLAMLGEQHCRTPEEFKAWSQNLGHEQVLTTFTSYGTVATNRQAEILTLIVNREHSQQGGPLSATALDALHTVLKELSAKR</sequence>
<dbReference type="InterPro" id="IPR013762">
    <property type="entry name" value="Integrase-like_cat_sf"/>
</dbReference>
<organism evidence="8 9">
    <name type="scientific">Ciceribacter sichuanensis</name>
    <dbReference type="NCBI Taxonomy" id="2949647"/>
    <lineage>
        <taxon>Bacteria</taxon>
        <taxon>Pseudomonadati</taxon>
        <taxon>Pseudomonadota</taxon>
        <taxon>Alphaproteobacteria</taxon>
        <taxon>Hyphomicrobiales</taxon>
        <taxon>Rhizobiaceae</taxon>
        <taxon>Ciceribacter</taxon>
    </lineage>
</organism>
<evidence type="ECO:0000313" key="9">
    <source>
        <dbReference type="Proteomes" id="UP001155079"/>
    </source>
</evidence>
<dbReference type="PANTHER" id="PTHR30349">
    <property type="entry name" value="PHAGE INTEGRASE-RELATED"/>
    <property type="match status" value="1"/>
</dbReference>
<evidence type="ECO:0000256" key="3">
    <source>
        <dbReference type="ARBA" id="ARBA00023125"/>
    </source>
</evidence>
<evidence type="ECO:0000256" key="1">
    <source>
        <dbReference type="ARBA" id="ARBA00008857"/>
    </source>
</evidence>
<evidence type="ECO:0000256" key="4">
    <source>
        <dbReference type="ARBA" id="ARBA00023172"/>
    </source>
</evidence>
<gene>
    <name evidence="8" type="ORF">NBH20_09665</name>
</gene>
<accession>A0ABT0V7G5</accession>
<comment type="caution">
    <text evidence="8">The sequence shown here is derived from an EMBL/GenBank/DDBJ whole genome shotgun (WGS) entry which is preliminary data.</text>
</comment>
<feature type="domain" description="Core-binding (CB)" evidence="7">
    <location>
        <begin position="6"/>
        <end position="96"/>
    </location>
</feature>
<dbReference type="InterPro" id="IPR050090">
    <property type="entry name" value="Tyrosine_recombinase_XerCD"/>
</dbReference>
<reference evidence="8 9" key="1">
    <citation type="submission" date="2022-06" db="EMBL/GenBank/DDBJ databases">
        <authorList>
            <person name="Sun Q."/>
        </authorList>
    </citation>
    <scope>NUCLEOTIDE SEQUENCE [LARGE SCALE GENOMIC DNA]</scope>
    <source>
        <strain evidence="8 9">S153</strain>
    </source>
</reference>
<dbReference type="Proteomes" id="UP001155079">
    <property type="component" value="Unassembled WGS sequence"/>
</dbReference>
<dbReference type="Pfam" id="PF00589">
    <property type="entry name" value="Phage_integrase"/>
    <property type="match status" value="1"/>
</dbReference>
<dbReference type="Gene3D" id="1.10.443.10">
    <property type="entry name" value="Intergrase catalytic core"/>
    <property type="match status" value="1"/>
</dbReference>
<dbReference type="InterPro" id="IPR002104">
    <property type="entry name" value="Integrase_catalytic"/>
</dbReference>
<evidence type="ECO:0000259" key="6">
    <source>
        <dbReference type="PROSITE" id="PS51898"/>
    </source>
</evidence>
<name>A0ABT0V7G5_9HYPH</name>
<feature type="domain" description="Tyr recombinase" evidence="6">
    <location>
        <begin position="127"/>
        <end position="336"/>
    </location>
</feature>
<dbReference type="CDD" id="cd00397">
    <property type="entry name" value="DNA_BRE_C"/>
    <property type="match status" value="1"/>
</dbReference>
<evidence type="ECO:0000256" key="5">
    <source>
        <dbReference type="PROSITE-ProRule" id="PRU01248"/>
    </source>
</evidence>
<dbReference type="RefSeq" id="WP_250944895.1">
    <property type="nucleotide sequence ID" value="NZ_JAMQAY010000003.1"/>
</dbReference>
<dbReference type="EMBL" id="JAMQAY010000003">
    <property type="protein sequence ID" value="MCM2401422.1"/>
    <property type="molecule type" value="Genomic_DNA"/>
</dbReference>
<keyword evidence="9" id="KW-1185">Reference proteome</keyword>
<comment type="similarity">
    <text evidence="1">Belongs to the 'phage' integrase family.</text>
</comment>
<keyword evidence="4" id="KW-0233">DNA recombination</keyword>
<dbReference type="PANTHER" id="PTHR30349:SF41">
    <property type="entry name" value="INTEGRASE_RECOMBINASE PROTEIN MJ0367-RELATED"/>
    <property type="match status" value="1"/>
</dbReference>
<evidence type="ECO:0000256" key="2">
    <source>
        <dbReference type="ARBA" id="ARBA00022908"/>
    </source>
</evidence>
<dbReference type="SUPFAM" id="SSF56349">
    <property type="entry name" value="DNA breaking-rejoining enzymes"/>
    <property type="match status" value="1"/>
</dbReference>
<dbReference type="PROSITE" id="PS51898">
    <property type="entry name" value="TYR_RECOMBINASE"/>
    <property type="match status" value="1"/>
</dbReference>
<dbReference type="InterPro" id="IPR044068">
    <property type="entry name" value="CB"/>
</dbReference>
<keyword evidence="3 5" id="KW-0238">DNA-binding</keyword>
<protein>
    <submittedName>
        <fullName evidence="8">Tyrosine-type recombinase/integrase</fullName>
    </submittedName>
</protein>
<keyword evidence="2" id="KW-0229">DNA integration</keyword>